<evidence type="ECO:0000256" key="2">
    <source>
        <dbReference type="SAM" id="MobiDB-lite"/>
    </source>
</evidence>
<dbReference type="AlphaFoldDB" id="A0A1P8V0K6"/>
<keyword evidence="1" id="KW-0175">Coiled coil</keyword>
<feature type="compositionally biased region" description="Basic residues" evidence="2">
    <location>
        <begin position="600"/>
        <end position="619"/>
    </location>
</feature>
<evidence type="ECO:0000313" key="3">
    <source>
        <dbReference type="EMBL" id="APZ55183.1"/>
    </source>
</evidence>
<dbReference type="KEGG" id="paby:Ga0080574_TMP4901"/>
<keyword evidence="3" id="KW-0969">Cilium</keyword>
<feature type="region of interest" description="Disordered" evidence="2">
    <location>
        <begin position="574"/>
        <end position="619"/>
    </location>
</feature>
<proteinExistence type="predicted"/>
<dbReference type="Proteomes" id="UP000187059">
    <property type="component" value="Plasmid pPABY6"/>
</dbReference>
<dbReference type="OrthoDB" id="7867887at2"/>
<keyword evidence="3" id="KW-0966">Cell projection</keyword>
<evidence type="ECO:0000256" key="1">
    <source>
        <dbReference type="SAM" id="Coils"/>
    </source>
</evidence>
<sequence length="619" mass="67529">MAVSPDDAPFGSILHLGSGPLLDLADCKARTDTQIAIVEADPARVRDLERQTGDAAHIRILHAALAAEDGEADLRVFNIPALSSTADPTGLQELYPGFRILRRPSVPAMTAQSLIDSLAPLPEPRRLVLDAPGADAGFLAALQALDLLAGFSRIDIRTSQEALFADGQTMAALSEQLTGQGFTVLETDLSDPDWPVRRFGIDRQARAAAALEQQLAEQREHVAALEAAAAKRDKDVDTLETALKDLTATADWRAKRIKELEEDAARAAKEAKTRIDTLETSLRDLTATADARAKRIKELEAGATETAQTLADREQALKDLTATADWRSNRIKELEDDAARTAKEAEGREAALAARIDELTGDAEARATRIAELEAAAVTAAAETETRETALTAQIDELTQTAETRTKRIAELEAAASDRQKRLDTLEAEHRTLTETAETRAKRIKELEQKATETAKTLADREQSLKDLTATADWRAKRIKEIEDEASRAAKDAETREQTLGDKIAALEKQAQQREAQYRQGKTDLSLALRMQTICGNDLRDLQQSHAALQEQKAQQDRLIALLAARLEDASQHLKALSLTEPPAQETGTAPQIPEERKTAPKRKSAAKRKPATRAKKAK</sequence>
<name>A0A1P8V0K6_9RHOB</name>
<feature type="coiled-coil region" evidence="1">
    <location>
        <begin position="261"/>
        <end position="288"/>
    </location>
</feature>
<reference evidence="3 4" key="1">
    <citation type="submission" date="2016-04" db="EMBL/GenBank/DDBJ databases">
        <title>Deep-sea bacteria in the southern Pacific.</title>
        <authorList>
            <person name="Tang K."/>
        </authorList>
    </citation>
    <scope>NUCLEOTIDE SEQUENCE [LARGE SCALE GENOMIC DNA]</scope>
    <source>
        <strain evidence="3 4">JLT2014</strain>
        <plasmid evidence="4">ppaby6</plasmid>
    </source>
</reference>
<keyword evidence="4" id="KW-1185">Reference proteome</keyword>
<gene>
    <name evidence="3" type="ORF">Ga0080574_TMP4901</name>
</gene>
<feature type="coiled-coil region" evidence="1">
    <location>
        <begin position="201"/>
        <end position="228"/>
    </location>
</feature>
<keyword evidence="3" id="KW-0282">Flagellum</keyword>
<evidence type="ECO:0000313" key="4">
    <source>
        <dbReference type="Proteomes" id="UP000187059"/>
    </source>
</evidence>
<dbReference type="RefSeq" id="WP_076706135.1">
    <property type="nucleotide sequence ID" value="NZ_CP015094.1"/>
</dbReference>
<keyword evidence="3" id="KW-0614">Plasmid</keyword>
<accession>A0A1P8V0K6</accession>
<organism evidence="3 4">
    <name type="scientific">Salipiger abyssi</name>
    <dbReference type="NCBI Taxonomy" id="1250539"/>
    <lineage>
        <taxon>Bacteria</taxon>
        <taxon>Pseudomonadati</taxon>
        <taxon>Pseudomonadota</taxon>
        <taxon>Alphaproteobacteria</taxon>
        <taxon>Rhodobacterales</taxon>
        <taxon>Roseobacteraceae</taxon>
        <taxon>Salipiger</taxon>
    </lineage>
</organism>
<geneLocation type="plasmid" evidence="4">
    <name>ppaby6</name>
</geneLocation>
<dbReference type="EMBL" id="CP015094">
    <property type="protein sequence ID" value="APZ55183.1"/>
    <property type="molecule type" value="Genomic_DNA"/>
</dbReference>
<feature type="coiled-coil region" evidence="1">
    <location>
        <begin position="331"/>
        <end position="559"/>
    </location>
</feature>
<dbReference type="Gene3D" id="1.10.287.1490">
    <property type="match status" value="1"/>
</dbReference>
<protein>
    <submittedName>
        <fullName evidence="3">Flagellar motor rotation protein MotB</fullName>
    </submittedName>
</protein>